<dbReference type="Proteomes" id="UP000005238">
    <property type="component" value="Unassembled WGS sequence"/>
</dbReference>
<dbReference type="InterPro" id="IPR037383">
    <property type="entry name" value="CCDC87"/>
</dbReference>
<dbReference type="PANTHER" id="PTHR16078:SF1">
    <property type="entry name" value="COILED-COIL DOMAIN-CONTAINING PROTEIN 87"/>
    <property type="match status" value="1"/>
</dbReference>
<evidence type="ECO:0000313" key="3">
    <source>
        <dbReference type="Proteomes" id="UP000005238"/>
    </source>
</evidence>
<proteinExistence type="predicted"/>
<evidence type="ECO:0000313" key="2">
    <source>
        <dbReference type="EnsemblProtists" id="Phyra93660"/>
    </source>
</evidence>
<organism evidence="2 3">
    <name type="scientific">Phytophthora ramorum</name>
    <name type="common">Sudden oak death agent</name>
    <dbReference type="NCBI Taxonomy" id="164328"/>
    <lineage>
        <taxon>Eukaryota</taxon>
        <taxon>Sar</taxon>
        <taxon>Stramenopiles</taxon>
        <taxon>Oomycota</taxon>
        <taxon>Peronosporomycetes</taxon>
        <taxon>Peronosporales</taxon>
        <taxon>Peronosporaceae</taxon>
        <taxon>Phytophthora</taxon>
    </lineage>
</organism>
<dbReference type="HOGENOM" id="CLU_1043811_0_0_1"/>
<sequence length="256" mass="29522">MARHSKLLDAETAQHVLIQKHFADTSRLGGTSSDLQRRMDSVLNELQLPPKTKLDLVLKYTHADHYDQFPMAVQLWERVNGAVASRERVMKSLWEFELLASDPRRHFRSISTHRLREEKERDALFSQLNHASKTCSDALDDLLRCCGDIVCLGDRPYCEKMKKDYVELLYEVEQERLRIIYNGVRPHVAPAIDEFDDETQPAREETETLPGCPSSGRTLINIRVPSAASKNRRTRLGEHLELRYKSKSSARQNSLH</sequence>
<reference evidence="3" key="1">
    <citation type="journal article" date="2006" name="Science">
        <title>Phytophthora genome sequences uncover evolutionary origins and mechanisms of pathogenesis.</title>
        <authorList>
            <person name="Tyler B.M."/>
            <person name="Tripathy S."/>
            <person name="Zhang X."/>
            <person name="Dehal P."/>
            <person name="Jiang R.H."/>
            <person name="Aerts A."/>
            <person name="Arredondo F.D."/>
            <person name="Baxter L."/>
            <person name="Bensasson D."/>
            <person name="Beynon J.L."/>
            <person name="Chapman J."/>
            <person name="Damasceno C.M."/>
            <person name="Dorrance A.E."/>
            <person name="Dou D."/>
            <person name="Dickerman A.W."/>
            <person name="Dubchak I.L."/>
            <person name="Garbelotto M."/>
            <person name="Gijzen M."/>
            <person name="Gordon S.G."/>
            <person name="Govers F."/>
            <person name="Grunwald N.J."/>
            <person name="Huang W."/>
            <person name="Ivors K.L."/>
            <person name="Jones R.W."/>
            <person name="Kamoun S."/>
            <person name="Krampis K."/>
            <person name="Lamour K.H."/>
            <person name="Lee M.K."/>
            <person name="McDonald W.H."/>
            <person name="Medina M."/>
            <person name="Meijer H.J."/>
            <person name="Nordberg E.K."/>
            <person name="Maclean D.J."/>
            <person name="Ospina-Giraldo M.D."/>
            <person name="Morris P.F."/>
            <person name="Phuntumart V."/>
            <person name="Putnam N.H."/>
            <person name="Rash S."/>
            <person name="Rose J.K."/>
            <person name="Sakihama Y."/>
            <person name="Salamov A.A."/>
            <person name="Savidor A."/>
            <person name="Scheuring C.F."/>
            <person name="Smith B.M."/>
            <person name="Sobral B.W."/>
            <person name="Terry A."/>
            <person name="Torto-Alalibo T.A."/>
            <person name="Win J."/>
            <person name="Xu Z."/>
            <person name="Zhang H."/>
            <person name="Grigoriev I.V."/>
            <person name="Rokhsar D.S."/>
            <person name="Boore J.L."/>
        </authorList>
    </citation>
    <scope>NUCLEOTIDE SEQUENCE [LARGE SCALE GENOMIC DNA]</scope>
    <source>
        <strain evidence="3">Pr102</strain>
    </source>
</reference>
<feature type="region of interest" description="Disordered" evidence="1">
    <location>
        <begin position="196"/>
        <end position="216"/>
    </location>
</feature>
<dbReference type="InParanoid" id="H3HB31"/>
<dbReference type="VEuPathDB" id="FungiDB:KRP23_4445"/>
<dbReference type="VEuPathDB" id="FungiDB:KRP22_2328"/>
<dbReference type="AlphaFoldDB" id="H3HB31"/>
<reference evidence="2" key="2">
    <citation type="submission" date="2015-06" db="UniProtKB">
        <authorList>
            <consortium name="EnsemblProtists"/>
        </authorList>
    </citation>
    <scope>IDENTIFICATION</scope>
    <source>
        <strain evidence="2">Pr102</strain>
    </source>
</reference>
<dbReference type="EnsemblProtists" id="Phyra93660">
    <property type="protein sequence ID" value="Phyra93660"/>
    <property type="gene ID" value="Phyra93660"/>
</dbReference>
<dbReference type="PANTHER" id="PTHR16078">
    <property type="entry name" value="COILED-COIL DOMAIN-CONTAINING PROTEIN 87"/>
    <property type="match status" value="1"/>
</dbReference>
<name>H3HB31_PHYRM</name>
<dbReference type="Gene3D" id="1.20.58.1520">
    <property type="match status" value="1"/>
</dbReference>
<evidence type="ECO:0000256" key="1">
    <source>
        <dbReference type="SAM" id="MobiDB-lite"/>
    </source>
</evidence>
<keyword evidence="3" id="KW-1185">Reference proteome</keyword>
<dbReference type="eggNOG" id="ENOG502QQN1">
    <property type="taxonomic scope" value="Eukaryota"/>
</dbReference>
<accession>H3HB31</accession>
<protein>
    <submittedName>
        <fullName evidence="2">Uncharacterized protein</fullName>
    </submittedName>
</protein>
<dbReference type="EMBL" id="DS566001">
    <property type="status" value="NOT_ANNOTATED_CDS"/>
    <property type="molecule type" value="Genomic_DNA"/>
</dbReference>